<dbReference type="InterPro" id="IPR017452">
    <property type="entry name" value="GPCR_Rhodpsn_7TM"/>
</dbReference>
<feature type="transmembrane region" description="Helical" evidence="6">
    <location>
        <begin position="217"/>
        <end position="242"/>
    </location>
</feature>
<evidence type="ECO:0000259" key="7">
    <source>
        <dbReference type="PROSITE" id="PS50262"/>
    </source>
</evidence>
<feature type="region of interest" description="Disordered" evidence="5">
    <location>
        <begin position="127"/>
        <end position="169"/>
    </location>
</feature>
<accession>A0AAE0XXI7</accession>
<name>A0AAE0XXI7_9GAST</name>
<feature type="transmembrane region" description="Helical" evidence="6">
    <location>
        <begin position="6"/>
        <end position="28"/>
    </location>
</feature>
<feature type="transmembrane region" description="Helical" evidence="6">
    <location>
        <begin position="178"/>
        <end position="197"/>
    </location>
</feature>
<keyword evidence="4 6" id="KW-0472">Membrane</keyword>
<gene>
    <name evidence="8" type="ORF">RRG08_047500</name>
</gene>
<keyword evidence="9" id="KW-1185">Reference proteome</keyword>
<evidence type="ECO:0000313" key="8">
    <source>
        <dbReference type="EMBL" id="KAK3720934.1"/>
    </source>
</evidence>
<evidence type="ECO:0000313" key="9">
    <source>
        <dbReference type="Proteomes" id="UP001283361"/>
    </source>
</evidence>
<dbReference type="EMBL" id="JAWDGP010007402">
    <property type="protein sequence ID" value="KAK3720934.1"/>
    <property type="molecule type" value="Genomic_DNA"/>
</dbReference>
<dbReference type="Proteomes" id="UP001283361">
    <property type="component" value="Unassembled WGS sequence"/>
</dbReference>
<proteinExistence type="predicted"/>
<feature type="compositionally biased region" description="Polar residues" evidence="5">
    <location>
        <begin position="149"/>
        <end position="169"/>
    </location>
</feature>
<evidence type="ECO:0000256" key="4">
    <source>
        <dbReference type="ARBA" id="ARBA00023136"/>
    </source>
</evidence>
<organism evidence="8 9">
    <name type="scientific">Elysia crispata</name>
    <name type="common">lettuce slug</name>
    <dbReference type="NCBI Taxonomy" id="231223"/>
    <lineage>
        <taxon>Eukaryota</taxon>
        <taxon>Metazoa</taxon>
        <taxon>Spiralia</taxon>
        <taxon>Lophotrochozoa</taxon>
        <taxon>Mollusca</taxon>
        <taxon>Gastropoda</taxon>
        <taxon>Heterobranchia</taxon>
        <taxon>Euthyneura</taxon>
        <taxon>Panpulmonata</taxon>
        <taxon>Sacoglossa</taxon>
        <taxon>Placobranchoidea</taxon>
        <taxon>Plakobranchidae</taxon>
        <taxon>Elysia</taxon>
    </lineage>
</organism>
<dbReference type="Gene3D" id="1.20.1070.10">
    <property type="entry name" value="Rhodopsin 7-helix transmembrane proteins"/>
    <property type="match status" value="1"/>
</dbReference>
<comment type="subcellular location">
    <subcellularLocation>
        <location evidence="1">Membrane</location>
    </subcellularLocation>
</comment>
<dbReference type="PROSITE" id="PS50262">
    <property type="entry name" value="G_PROTEIN_RECEP_F1_2"/>
    <property type="match status" value="1"/>
</dbReference>
<feature type="transmembrane region" description="Helical" evidence="6">
    <location>
        <begin position="40"/>
        <end position="59"/>
    </location>
</feature>
<sequence length="260" mass="29450">MSIFSLTTTLVTIYLAVMRCLCVIRPLTFRGVLSPGKTTLIFLAFLAFALAIRLPLLALTDIRVSFNPRINLSRPAIWIHPARELVKDVTQTGLDIPLNITAEITLTICVIVMTRALKESSKFRSKLATSMPNNNGHPENERSRRRSSTTPNQKKSKTSDGANDDTQSGKLSKKDARVIKQLVFISLLFLCCNIPKLTRIVGDAAESEFSIFGRYRFLYSIVFTLQVVFEILNSSLNFFIYYKFNNKFRNSFDTFCVQQV</sequence>
<protein>
    <recommendedName>
        <fullName evidence="7">G-protein coupled receptors family 1 profile domain-containing protein</fullName>
    </recommendedName>
</protein>
<feature type="compositionally biased region" description="Polar residues" evidence="5">
    <location>
        <begin position="127"/>
        <end position="137"/>
    </location>
</feature>
<dbReference type="SUPFAM" id="SSF81321">
    <property type="entry name" value="Family A G protein-coupled receptor-like"/>
    <property type="match status" value="1"/>
</dbReference>
<dbReference type="PANTHER" id="PTHR46641:SF18">
    <property type="entry name" value="G-PROTEIN COUPLED RECEPTORS FAMILY 1 PROFILE DOMAIN-CONTAINING PROTEIN"/>
    <property type="match status" value="1"/>
</dbReference>
<evidence type="ECO:0000256" key="1">
    <source>
        <dbReference type="ARBA" id="ARBA00004370"/>
    </source>
</evidence>
<evidence type="ECO:0000256" key="5">
    <source>
        <dbReference type="SAM" id="MobiDB-lite"/>
    </source>
</evidence>
<dbReference type="GO" id="GO:0016020">
    <property type="term" value="C:membrane"/>
    <property type="evidence" value="ECO:0007669"/>
    <property type="project" value="UniProtKB-SubCell"/>
</dbReference>
<comment type="caution">
    <text evidence="8">The sequence shown here is derived from an EMBL/GenBank/DDBJ whole genome shotgun (WGS) entry which is preliminary data.</text>
</comment>
<dbReference type="PANTHER" id="PTHR46641">
    <property type="entry name" value="FMRFAMIDE RECEPTOR-RELATED"/>
    <property type="match status" value="1"/>
</dbReference>
<keyword evidence="3 6" id="KW-1133">Transmembrane helix</keyword>
<feature type="domain" description="G-protein coupled receptors family 1 profile" evidence="7">
    <location>
        <begin position="1"/>
        <end position="241"/>
    </location>
</feature>
<evidence type="ECO:0000256" key="6">
    <source>
        <dbReference type="SAM" id="Phobius"/>
    </source>
</evidence>
<dbReference type="InterPro" id="IPR052954">
    <property type="entry name" value="GPCR-Ligand_Int"/>
</dbReference>
<evidence type="ECO:0000256" key="3">
    <source>
        <dbReference type="ARBA" id="ARBA00022989"/>
    </source>
</evidence>
<evidence type="ECO:0000256" key="2">
    <source>
        <dbReference type="ARBA" id="ARBA00022692"/>
    </source>
</evidence>
<keyword evidence="2 6" id="KW-0812">Transmembrane</keyword>
<dbReference type="AlphaFoldDB" id="A0AAE0XXI7"/>
<reference evidence="8" key="1">
    <citation type="journal article" date="2023" name="G3 (Bethesda)">
        <title>A reference genome for the long-term kleptoplast-retaining sea slug Elysia crispata morphotype clarki.</title>
        <authorList>
            <person name="Eastman K.E."/>
            <person name="Pendleton A.L."/>
            <person name="Shaikh M.A."/>
            <person name="Suttiyut T."/>
            <person name="Ogas R."/>
            <person name="Tomko P."/>
            <person name="Gavelis G."/>
            <person name="Widhalm J.R."/>
            <person name="Wisecaver J.H."/>
        </authorList>
    </citation>
    <scope>NUCLEOTIDE SEQUENCE</scope>
    <source>
        <strain evidence="8">ECLA1</strain>
    </source>
</reference>